<name>A0A2P0QG53_PSESF</name>
<dbReference type="EMBL" id="KX009065">
    <property type="protein sequence ID" value="ARO45383.1"/>
    <property type="molecule type" value="Genomic_DNA"/>
</dbReference>
<dbReference type="AlphaFoldDB" id="A0A2P0QG53"/>
<sequence>MNPAFRTLTQRILENIEDQLVNNEEAHDGELWDLMVDELGLDADQADAAVALRPLYRGRLYLAGQSPLYQSDSTPFDPLTGKPKADETLSFDQILAVYRTLLLGRPGQRLKLGPHWAAGLNALGDLYCTQLDPHDESALFEVFHFDPEAFVNGHWQCETVEQTRSAAATPVFIR</sequence>
<dbReference type="RefSeq" id="WP_058432259.1">
    <property type="nucleotide sequence ID" value="NZ_CP017009.1"/>
</dbReference>
<accession>A0A2P0QG53</accession>
<evidence type="ECO:0000313" key="1">
    <source>
        <dbReference type="EMBL" id="ARO45383.1"/>
    </source>
</evidence>
<proteinExistence type="predicted"/>
<protein>
    <submittedName>
        <fullName evidence="1">Uncharacterized protein</fullName>
    </submittedName>
</protein>
<reference evidence="1" key="1">
    <citation type="submission" date="2016-03" db="EMBL/GenBank/DDBJ databases">
        <title>The evolution of Pseudomonas syringae pv. actinidiae in New Zealand.</title>
        <authorList>
            <person name="Taiaroa G."/>
            <person name="Poulter R.T.M."/>
            <person name="Lamont I."/>
            <person name="Stockwell P."/>
            <person name="Butler M.I."/>
        </authorList>
    </citation>
    <scope>NUCLEOTIDE SEQUENCE</scope>
    <source>
        <strain evidence="1">RT849</strain>
    </source>
</reference>
<organism evidence="1">
    <name type="scientific">Pseudomonas syringae pv. actinidiae</name>
    <dbReference type="NCBI Taxonomy" id="103796"/>
    <lineage>
        <taxon>Bacteria</taxon>
        <taxon>Pseudomonadati</taxon>
        <taxon>Pseudomonadota</taxon>
        <taxon>Gammaproteobacteria</taxon>
        <taxon>Pseudomonadales</taxon>
        <taxon>Pseudomonadaceae</taxon>
        <taxon>Pseudomonas</taxon>
        <taxon>Pseudomonas syringae</taxon>
    </lineage>
</organism>